<organism evidence="1 2">
    <name type="scientific">Alteromonas aquimaris</name>
    <dbReference type="NCBI Taxonomy" id="2998417"/>
    <lineage>
        <taxon>Bacteria</taxon>
        <taxon>Pseudomonadati</taxon>
        <taxon>Pseudomonadota</taxon>
        <taxon>Gammaproteobacteria</taxon>
        <taxon>Alteromonadales</taxon>
        <taxon>Alteromonadaceae</taxon>
        <taxon>Alteromonas/Salinimonas group</taxon>
        <taxon>Alteromonas</taxon>
    </lineage>
</organism>
<dbReference type="Proteomes" id="UP001142810">
    <property type="component" value="Unassembled WGS sequence"/>
</dbReference>
<sequence>MKKKSEVKRLRDVRRTLRERYNKTSKVREFNTGIIKKETSSFDWLAINEWVQDECKKGLIISHSLNGKKLKRNGIVLQLPPNMNFSKDYDGTVQCLTAIRKLASLFENIKSNLPKKALKLASVNFDNLCNISTSAALVLTAEVSRWDTTLRKKLVPNVKRWNDDIFIQFEQLGFFDLFENKPKHISYSGGSQSQLDFVRYVKGSCGNLEEGKEKKKLLKKEIMKLVGDKIDKWTILHSGLSEAVTNVTHHAYPANDSCEDKSWYLTGSYNKQSKEMKIAFFDQGVGIPNSLPVSQIWEKVLDLFSKWNIPKAEFEKHATLLEAAVKIDRTSTEQNDRGKGLQDLLEFIRERKEGYLSIFSYHGLYKCWIKGGKEYSKAESMERPLFGTLIIWSVSLK</sequence>
<evidence type="ECO:0000313" key="1">
    <source>
        <dbReference type="EMBL" id="MCW8108381.1"/>
    </source>
</evidence>
<keyword evidence="2" id="KW-1185">Reference proteome</keyword>
<evidence type="ECO:0008006" key="3">
    <source>
        <dbReference type="Google" id="ProtNLM"/>
    </source>
</evidence>
<dbReference type="RefSeq" id="WP_265617103.1">
    <property type="nucleotide sequence ID" value="NZ_JAPFRD010000010.1"/>
</dbReference>
<name>A0ABT3P6I3_9ALTE</name>
<reference evidence="1" key="1">
    <citation type="submission" date="2022-11" db="EMBL/GenBank/DDBJ databases">
        <title>Alteromonas sp. nov., isolated from sea water of the Qingdao.</title>
        <authorList>
            <person name="Wang Q."/>
        </authorList>
    </citation>
    <scope>NUCLEOTIDE SEQUENCE</scope>
    <source>
        <strain evidence="1">ASW11-7</strain>
    </source>
</reference>
<accession>A0ABT3P6I3</accession>
<gene>
    <name evidence="1" type="ORF">OPS25_07735</name>
</gene>
<evidence type="ECO:0000313" key="2">
    <source>
        <dbReference type="Proteomes" id="UP001142810"/>
    </source>
</evidence>
<comment type="caution">
    <text evidence="1">The sequence shown here is derived from an EMBL/GenBank/DDBJ whole genome shotgun (WGS) entry which is preliminary data.</text>
</comment>
<proteinExistence type="predicted"/>
<protein>
    <recommendedName>
        <fullName evidence="3">ATP-binding protein</fullName>
    </recommendedName>
</protein>
<dbReference type="EMBL" id="JAPFRD010000010">
    <property type="protein sequence ID" value="MCW8108381.1"/>
    <property type="molecule type" value="Genomic_DNA"/>
</dbReference>